<keyword evidence="3" id="KW-1185">Reference proteome</keyword>
<dbReference type="InterPro" id="IPR049161">
    <property type="entry name" value="GH59_cat"/>
</dbReference>
<dbReference type="AlphaFoldDB" id="A0A9D4EXH6"/>
<dbReference type="Pfam" id="PF02057">
    <property type="entry name" value="Glyco_hydro_59"/>
    <property type="match status" value="1"/>
</dbReference>
<dbReference type="GO" id="GO:0016020">
    <property type="term" value="C:membrane"/>
    <property type="evidence" value="ECO:0007669"/>
    <property type="project" value="GOC"/>
</dbReference>
<reference evidence="2" key="2">
    <citation type="submission" date="2020-11" db="EMBL/GenBank/DDBJ databases">
        <authorList>
            <person name="McCartney M.A."/>
            <person name="Auch B."/>
            <person name="Kono T."/>
            <person name="Mallez S."/>
            <person name="Becker A."/>
            <person name="Gohl D.M."/>
            <person name="Silverstein K.A.T."/>
            <person name="Koren S."/>
            <person name="Bechman K.B."/>
            <person name="Herman A."/>
            <person name="Abrahante J.E."/>
            <person name="Garbe J."/>
        </authorList>
    </citation>
    <scope>NUCLEOTIDE SEQUENCE</scope>
    <source>
        <strain evidence="2">Duluth1</strain>
        <tissue evidence="2">Whole animal</tissue>
    </source>
</reference>
<organism evidence="2 3">
    <name type="scientific">Dreissena polymorpha</name>
    <name type="common">Zebra mussel</name>
    <name type="synonym">Mytilus polymorpha</name>
    <dbReference type="NCBI Taxonomy" id="45954"/>
    <lineage>
        <taxon>Eukaryota</taxon>
        <taxon>Metazoa</taxon>
        <taxon>Spiralia</taxon>
        <taxon>Lophotrochozoa</taxon>
        <taxon>Mollusca</taxon>
        <taxon>Bivalvia</taxon>
        <taxon>Autobranchia</taxon>
        <taxon>Heteroconchia</taxon>
        <taxon>Euheterodonta</taxon>
        <taxon>Imparidentia</taxon>
        <taxon>Neoheterodontei</taxon>
        <taxon>Myida</taxon>
        <taxon>Dreissenoidea</taxon>
        <taxon>Dreissenidae</taxon>
        <taxon>Dreissena</taxon>
    </lineage>
</organism>
<accession>A0A9D4EXH6</accession>
<proteinExistence type="predicted"/>
<dbReference type="EMBL" id="JAIWYP010000008">
    <property type="protein sequence ID" value="KAH3788619.1"/>
    <property type="molecule type" value="Genomic_DNA"/>
</dbReference>
<evidence type="ECO:0000313" key="2">
    <source>
        <dbReference type="EMBL" id="KAH3788619.1"/>
    </source>
</evidence>
<evidence type="ECO:0000313" key="3">
    <source>
        <dbReference type="Proteomes" id="UP000828390"/>
    </source>
</evidence>
<sequence>MQSFDHSLNEPFFKILLAFRCHYPGTLTTTAAIETGKPLWASEDYSTFNDLSGGGCWARVGYQGKGR</sequence>
<dbReference type="Proteomes" id="UP000828390">
    <property type="component" value="Unassembled WGS sequence"/>
</dbReference>
<dbReference type="GO" id="GO:0005764">
    <property type="term" value="C:lysosome"/>
    <property type="evidence" value="ECO:0007669"/>
    <property type="project" value="TreeGrafter"/>
</dbReference>
<reference evidence="2" key="1">
    <citation type="journal article" date="2019" name="bioRxiv">
        <title>The Genome of the Zebra Mussel, Dreissena polymorpha: A Resource for Invasive Species Research.</title>
        <authorList>
            <person name="McCartney M.A."/>
            <person name="Auch B."/>
            <person name="Kono T."/>
            <person name="Mallez S."/>
            <person name="Zhang Y."/>
            <person name="Obille A."/>
            <person name="Becker A."/>
            <person name="Abrahante J.E."/>
            <person name="Garbe J."/>
            <person name="Badalamenti J.P."/>
            <person name="Herman A."/>
            <person name="Mangelson H."/>
            <person name="Liachko I."/>
            <person name="Sullivan S."/>
            <person name="Sone E.D."/>
            <person name="Koren S."/>
            <person name="Silverstein K.A.T."/>
            <person name="Beckman K.B."/>
            <person name="Gohl D.M."/>
        </authorList>
    </citation>
    <scope>NUCLEOTIDE SEQUENCE</scope>
    <source>
        <strain evidence="2">Duluth1</strain>
        <tissue evidence="2">Whole animal</tissue>
    </source>
</reference>
<dbReference type="PANTHER" id="PTHR15172:SF1">
    <property type="entry name" value="GALACTOCEREBROSIDASE"/>
    <property type="match status" value="1"/>
</dbReference>
<protein>
    <recommendedName>
        <fullName evidence="1">Glycosyl hydrolase family 59 catalytic domain-containing protein</fullName>
    </recommendedName>
</protein>
<feature type="domain" description="Glycosyl hydrolase family 59 catalytic" evidence="1">
    <location>
        <begin position="12"/>
        <end position="60"/>
    </location>
</feature>
<name>A0A9D4EXH6_DREPO</name>
<evidence type="ECO:0000259" key="1">
    <source>
        <dbReference type="Pfam" id="PF02057"/>
    </source>
</evidence>
<dbReference type="Gene3D" id="3.20.20.80">
    <property type="entry name" value="Glycosidases"/>
    <property type="match status" value="1"/>
</dbReference>
<comment type="caution">
    <text evidence="2">The sequence shown here is derived from an EMBL/GenBank/DDBJ whole genome shotgun (WGS) entry which is preliminary data.</text>
</comment>
<dbReference type="GO" id="GO:0004336">
    <property type="term" value="F:galactosylceramidase activity"/>
    <property type="evidence" value="ECO:0007669"/>
    <property type="project" value="InterPro"/>
</dbReference>
<dbReference type="InterPro" id="IPR001286">
    <property type="entry name" value="Glyco_hydro_59"/>
</dbReference>
<dbReference type="PANTHER" id="PTHR15172">
    <property type="entry name" value="GALACTOCEREBROSIDASE"/>
    <property type="match status" value="1"/>
</dbReference>
<gene>
    <name evidence="2" type="ORF">DPMN_166765</name>
</gene>
<dbReference type="GO" id="GO:0006683">
    <property type="term" value="P:galactosylceramide catabolic process"/>
    <property type="evidence" value="ECO:0007669"/>
    <property type="project" value="InterPro"/>
</dbReference>